<evidence type="ECO:0000256" key="2">
    <source>
        <dbReference type="ARBA" id="ARBA00005417"/>
    </source>
</evidence>
<dbReference type="NCBIfam" id="NF010178">
    <property type="entry name" value="PRK13657.1"/>
    <property type="match status" value="1"/>
</dbReference>
<evidence type="ECO:0000256" key="6">
    <source>
        <dbReference type="ARBA" id="ARBA00022597"/>
    </source>
</evidence>
<proteinExistence type="inferred from homology"/>
<dbReference type="InterPro" id="IPR003593">
    <property type="entry name" value="AAA+_ATPase"/>
</dbReference>
<dbReference type="PANTHER" id="PTHR43394">
    <property type="entry name" value="ATP-DEPENDENT PERMEASE MDL1, MITOCHONDRIAL"/>
    <property type="match status" value="1"/>
</dbReference>
<dbReference type="InterPro" id="IPR036640">
    <property type="entry name" value="ABC1_TM_sf"/>
</dbReference>
<dbReference type="GO" id="GO:0015421">
    <property type="term" value="F:ABC-type oligopeptide transporter activity"/>
    <property type="evidence" value="ECO:0007669"/>
    <property type="project" value="TreeGrafter"/>
</dbReference>
<dbReference type="GO" id="GO:0005886">
    <property type="term" value="C:plasma membrane"/>
    <property type="evidence" value="ECO:0007669"/>
    <property type="project" value="UniProtKB-SubCell"/>
</dbReference>
<dbReference type="Gene3D" id="1.20.1560.10">
    <property type="entry name" value="ABC transporter type 1, transmembrane domain"/>
    <property type="match status" value="1"/>
</dbReference>
<feature type="domain" description="ABC transmembrane type-1" evidence="15">
    <location>
        <begin position="32"/>
        <end position="320"/>
    </location>
</feature>
<comment type="similarity">
    <text evidence="2">Belongs to the ABC transporter superfamily.</text>
</comment>
<dbReference type="GO" id="GO:0015441">
    <property type="term" value="F:ABC-type beta-glucan transporter activity"/>
    <property type="evidence" value="ECO:0007669"/>
    <property type="project" value="InterPro"/>
</dbReference>
<dbReference type="CDD" id="cd18562">
    <property type="entry name" value="ABC_6TM_NdvA_beta-glucan_exporter_like"/>
    <property type="match status" value="1"/>
</dbReference>
<evidence type="ECO:0000256" key="11">
    <source>
        <dbReference type="ARBA" id="ARBA00022989"/>
    </source>
</evidence>
<keyword evidence="10" id="KW-1278">Translocase</keyword>
<dbReference type="GO" id="GO:0016887">
    <property type="term" value="F:ATP hydrolysis activity"/>
    <property type="evidence" value="ECO:0007669"/>
    <property type="project" value="InterPro"/>
</dbReference>
<keyword evidence="12 13" id="KW-0472">Membrane</keyword>
<keyword evidence="3" id="KW-0813">Transport</keyword>
<evidence type="ECO:0000256" key="12">
    <source>
        <dbReference type="ARBA" id="ARBA00023136"/>
    </source>
</evidence>
<evidence type="ECO:0000256" key="3">
    <source>
        <dbReference type="ARBA" id="ARBA00022448"/>
    </source>
</evidence>
<dbReference type="EMBL" id="FOAN01000006">
    <property type="protein sequence ID" value="SEL99042.1"/>
    <property type="molecule type" value="Genomic_DNA"/>
</dbReference>
<dbReference type="InterPro" id="IPR005896">
    <property type="entry name" value="NdvA"/>
</dbReference>
<dbReference type="PROSITE" id="PS00211">
    <property type="entry name" value="ABC_TRANSPORTER_1"/>
    <property type="match status" value="1"/>
</dbReference>
<dbReference type="SUPFAM" id="SSF52540">
    <property type="entry name" value="P-loop containing nucleoside triphosphate hydrolases"/>
    <property type="match status" value="1"/>
</dbReference>
<keyword evidence="4" id="KW-1003">Cell membrane</keyword>
<evidence type="ECO:0000256" key="7">
    <source>
        <dbReference type="ARBA" id="ARBA00022692"/>
    </source>
</evidence>
<comment type="subcellular location">
    <subcellularLocation>
        <location evidence="1">Cell membrane</location>
        <topology evidence="1">Multi-pass membrane protein</topology>
    </subcellularLocation>
</comment>
<keyword evidence="7 13" id="KW-0812">Transmembrane</keyword>
<keyword evidence="11 13" id="KW-1133">Transmembrane helix</keyword>
<dbReference type="PROSITE" id="PS50929">
    <property type="entry name" value="ABC_TM1F"/>
    <property type="match status" value="1"/>
</dbReference>
<keyword evidence="9 16" id="KW-0067">ATP-binding</keyword>
<dbReference type="InterPro" id="IPR003439">
    <property type="entry name" value="ABC_transporter-like_ATP-bd"/>
</dbReference>
<dbReference type="Pfam" id="PF00664">
    <property type="entry name" value="ABC_membrane"/>
    <property type="match status" value="1"/>
</dbReference>
<evidence type="ECO:0000313" key="16">
    <source>
        <dbReference type="EMBL" id="SEL99042.1"/>
    </source>
</evidence>
<dbReference type="SMART" id="SM00382">
    <property type="entry name" value="AAA"/>
    <property type="match status" value="1"/>
</dbReference>
<protein>
    <submittedName>
        <fullName evidence="16">ATP-binding cassette, subfamily B</fullName>
    </submittedName>
</protein>
<dbReference type="AlphaFoldDB" id="A0A1H7UPU4"/>
<feature type="transmembrane region" description="Helical" evidence="13">
    <location>
        <begin position="175"/>
        <end position="196"/>
    </location>
</feature>
<evidence type="ECO:0000256" key="1">
    <source>
        <dbReference type="ARBA" id="ARBA00004651"/>
    </source>
</evidence>
<evidence type="ECO:0000256" key="4">
    <source>
        <dbReference type="ARBA" id="ARBA00022475"/>
    </source>
</evidence>
<dbReference type="InterPro" id="IPR011527">
    <property type="entry name" value="ABC1_TM_dom"/>
</dbReference>
<dbReference type="Proteomes" id="UP000199664">
    <property type="component" value="Unassembled WGS sequence"/>
</dbReference>
<dbReference type="SUPFAM" id="SSF90123">
    <property type="entry name" value="ABC transporter transmembrane region"/>
    <property type="match status" value="1"/>
</dbReference>
<evidence type="ECO:0000256" key="10">
    <source>
        <dbReference type="ARBA" id="ARBA00022967"/>
    </source>
</evidence>
<dbReference type="FunFam" id="3.40.50.300:FF:000221">
    <property type="entry name" value="Multidrug ABC transporter ATP-binding protein"/>
    <property type="match status" value="1"/>
</dbReference>
<organism evidence="16 17">
    <name type="scientific">Bosea lupini</name>
    <dbReference type="NCBI Taxonomy" id="1036779"/>
    <lineage>
        <taxon>Bacteria</taxon>
        <taxon>Pseudomonadati</taxon>
        <taxon>Pseudomonadota</taxon>
        <taxon>Alphaproteobacteria</taxon>
        <taxon>Hyphomicrobiales</taxon>
        <taxon>Boseaceae</taxon>
        <taxon>Bosea</taxon>
    </lineage>
</organism>
<feature type="domain" description="ABC transporter" evidence="14">
    <location>
        <begin position="354"/>
        <end position="588"/>
    </location>
</feature>
<evidence type="ECO:0000313" key="17">
    <source>
        <dbReference type="Proteomes" id="UP000199664"/>
    </source>
</evidence>
<dbReference type="Pfam" id="PF00005">
    <property type="entry name" value="ABC_tran"/>
    <property type="match status" value="1"/>
</dbReference>
<keyword evidence="5" id="KW-0997">Cell inner membrane</keyword>
<dbReference type="NCBIfam" id="TIGR01192">
    <property type="entry name" value="chvA"/>
    <property type="match status" value="1"/>
</dbReference>
<feature type="transmembrane region" description="Helical" evidence="13">
    <location>
        <begin position="76"/>
        <end position="99"/>
    </location>
</feature>
<evidence type="ECO:0000256" key="5">
    <source>
        <dbReference type="ARBA" id="ARBA00022519"/>
    </source>
</evidence>
<dbReference type="InterPro" id="IPR027417">
    <property type="entry name" value="P-loop_NTPase"/>
</dbReference>
<dbReference type="STRING" id="1036779.SAMN04515666_106372"/>
<keyword evidence="17" id="KW-1185">Reference proteome</keyword>
<dbReference type="InterPro" id="IPR039421">
    <property type="entry name" value="Type_1_exporter"/>
</dbReference>
<accession>A0A1H7UPU4</accession>
<evidence type="ECO:0000259" key="15">
    <source>
        <dbReference type="PROSITE" id="PS50929"/>
    </source>
</evidence>
<evidence type="ECO:0000256" key="9">
    <source>
        <dbReference type="ARBA" id="ARBA00022840"/>
    </source>
</evidence>
<reference evidence="17" key="1">
    <citation type="submission" date="2016-10" db="EMBL/GenBank/DDBJ databases">
        <authorList>
            <person name="Varghese N."/>
            <person name="Submissions S."/>
        </authorList>
    </citation>
    <scope>NUCLEOTIDE SEQUENCE [LARGE SCALE GENOMIC DNA]</scope>
    <source>
        <strain evidence="17">LMG 26383,CCUG 61248,R- 45681</strain>
    </source>
</reference>
<keyword evidence="6" id="KW-0762">Sugar transport</keyword>
<sequence length="616" mass="67123">MPQPRLKLSAMSLLAIYARVLGELGPERRLGLLLAIANVALAGAAFAEPMLFGALIDKLTSLQTAGTRPGWGDINVLLAAWVGFGLFNIAAGVFVALFADRLAHRRRLAVMANYFEHALTLPLAYHTQTHSGRVLKVMLEGTSGMWALWLSFFREHCASFVALFILLPFTLWKNWQLGLVLIFLVVLFGTLTAFVLRKTDKLQSNVEAYHSSLAERASDALGNVPVIQSFTRIEAEVRGLRNTITSLLEAQIPVLTWWAVATVATRASATLTVLSIFVVGTWLLMQGLTTVGEIVTFMGFATMLVGRLEQIVAFVNFIFMQAPKMREFFEVLDTLPAVRDQPGSPDAGRLEGRITFDDVSFSYDGKRAAVADVSFEVKAGETIAIVGSTGSGKSTTLGLLHRAFDPQSGRILADGRDIREISLLSLRRNIGVVFQEPMLFARSIRENLTVGKPDATDAEMMEALDRAQATEVMARQTDGLDTIVGERGRTLSGGERQRLSIARALLKNPPILILDEATSALDAATEVKLQKALDEVMKGRTTFVIAHRLATIRNADRILVFEQGRVIEMGSFEELVAKGGRFAALARAQYLVTDKPAPALSEGEASPLAQKLPGGV</sequence>
<feature type="transmembrane region" description="Helical" evidence="13">
    <location>
        <begin position="267"/>
        <end position="285"/>
    </location>
</feature>
<feature type="transmembrane region" description="Helical" evidence="13">
    <location>
        <begin position="146"/>
        <end position="169"/>
    </location>
</feature>
<evidence type="ECO:0000256" key="8">
    <source>
        <dbReference type="ARBA" id="ARBA00022741"/>
    </source>
</evidence>
<dbReference type="InterPro" id="IPR017871">
    <property type="entry name" value="ABC_transporter-like_CS"/>
</dbReference>
<dbReference type="GO" id="GO:0005524">
    <property type="term" value="F:ATP binding"/>
    <property type="evidence" value="ECO:0007669"/>
    <property type="project" value="UniProtKB-KW"/>
</dbReference>
<name>A0A1H7UPU4_9HYPH</name>
<dbReference type="Gene3D" id="3.40.50.300">
    <property type="entry name" value="P-loop containing nucleotide triphosphate hydrolases"/>
    <property type="match status" value="1"/>
</dbReference>
<evidence type="ECO:0000259" key="14">
    <source>
        <dbReference type="PROSITE" id="PS50893"/>
    </source>
</evidence>
<keyword evidence="8" id="KW-0547">Nucleotide-binding</keyword>
<evidence type="ECO:0000256" key="13">
    <source>
        <dbReference type="SAM" id="Phobius"/>
    </source>
</evidence>
<gene>
    <name evidence="16" type="ORF">SAMN04515666_106372</name>
</gene>
<feature type="transmembrane region" description="Helical" evidence="13">
    <location>
        <begin position="32"/>
        <end position="56"/>
    </location>
</feature>
<dbReference type="PROSITE" id="PS50893">
    <property type="entry name" value="ABC_TRANSPORTER_2"/>
    <property type="match status" value="1"/>
</dbReference>
<dbReference type="PANTHER" id="PTHR43394:SF1">
    <property type="entry name" value="ATP-BINDING CASSETTE SUB-FAMILY B MEMBER 10, MITOCHONDRIAL"/>
    <property type="match status" value="1"/>
</dbReference>